<dbReference type="CDD" id="cd22459">
    <property type="entry name" value="KH-I_PEPPER_rpt1_like"/>
    <property type="match status" value="1"/>
</dbReference>
<keyword evidence="6" id="KW-1185">Reference proteome</keyword>
<evidence type="ECO:0000256" key="1">
    <source>
        <dbReference type="ARBA" id="ARBA00022737"/>
    </source>
</evidence>
<comment type="caution">
    <text evidence="5">The sequence shown here is derived from an EMBL/GenBank/DDBJ whole genome shotgun (WGS) entry which is preliminary data.</text>
</comment>
<dbReference type="CDD" id="cd22460">
    <property type="entry name" value="KH-I_PEPPER_rpt2_like"/>
    <property type="match status" value="1"/>
</dbReference>
<keyword evidence="1" id="KW-0677">Repeat</keyword>
<feature type="domain" description="K Homology" evidence="4">
    <location>
        <begin position="76"/>
        <end position="149"/>
    </location>
</feature>
<dbReference type="InterPro" id="IPR004088">
    <property type="entry name" value="KH_dom_type_1"/>
</dbReference>
<dbReference type="SUPFAM" id="SSF54791">
    <property type="entry name" value="Eukaryotic type KH-domain (KH-domain type I)"/>
    <property type="match status" value="3"/>
</dbReference>
<protein>
    <recommendedName>
        <fullName evidence="4">K Homology domain-containing protein</fullName>
    </recommendedName>
</protein>
<evidence type="ECO:0000313" key="6">
    <source>
        <dbReference type="Proteomes" id="UP001418222"/>
    </source>
</evidence>
<dbReference type="Gene3D" id="3.30.310.210">
    <property type="match status" value="1"/>
</dbReference>
<keyword evidence="2" id="KW-0694">RNA-binding</keyword>
<evidence type="ECO:0000313" key="5">
    <source>
        <dbReference type="EMBL" id="KAK8944457.1"/>
    </source>
</evidence>
<dbReference type="InterPro" id="IPR004087">
    <property type="entry name" value="KH_dom"/>
</dbReference>
<dbReference type="Proteomes" id="UP001418222">
    <property type="component" value="Unassembled WGS sequence"/>
</dbReference>
<name>A0AAP0BM79_9ASPA</name>
<evidence type="ECO:0000256" key="2">
    <source>
        <dbReference type="PROSITE-ProRule" id="PRU00117"/>
    </source>
</evidence>
<dbReference type="PANTHER" id="PTHR10288">
    <property type="entry name" value="KH DOMAIN CONTAINING RNA BINDING PROTEIN"/>
    <property type="match status" value="1"/>
</dbReference>
<dbReference type="InterPro" id="IPR036612">
    <property type="entry name" value="KH_dom_type_1_sf"/>
</dbReference>
<gene>
    <name evidence="5" type="ORF">KSP39_PZI008058</name>
</gene>
<dbReference type="AlphaFoldDB" id="A0AAP0BM79"/>
<dbReference type="EMBL" id="JBBWWQ010000006">
    <property type="protein sequence ID" value="KAK8944457.1"/>
    <property type="molecule type" value="Genomic_DNA"/>
</dbReference>
<dbReference type="Pfam" id="PF00013">
    <property type="entry name" value="KH_1"/>
    <property type="match status" value="3"/>
</dbReference>
<evidence type="ECO:0000256" key="3">
    <source>
        <dbReference type="SAM" id="MobiDB-lite"/>
    </source>
</evidence>
<accession>A0AAP0BM79</accession>
<dbReference type="PROSITE" id="PS50084">
    <property type="entry name" value="KH_TYPE_1"/>
    <property type="match status" value="3"/>
</dbReference>
<dbReference type="GO" id="GO:0003723">
    <property type="term" value="F:RNA binding"/>
    <property type="evidence" value="ECO:0007669"/>
    <property type="project" value="UniProtKB-UniRule"/>
</dbReference>
<feature type="domain" description="K Homology" evidence="4">
    <location>
        <begin position="343"/>
        <end position="413"/>
    </location>
</feature>
<evidence type="ECO:0000259" key="4">
    <source>
        <dbReference type="SMART" id="SM00322"/>
    </source>
</evidence>
<sequence length="460" mass="49639">MAACTTGISGKAVSRLSDAKQNFTSTQSLEDETDKLASGEEATSSEEEELAVPVSATMNTDTAASEEVKKWSGWPGESVFRLVVPVLKVGSIIGRKGDLIKKLCEETRARIRVLDGAIGTNDRIVLISAREEQDAEISPAMDAALRVFKRVNDISESTDAGMEGFAITSVRLLTPSSQAISLIGKQGTTIKSIQEKTGATIRVLSGDELPYYATGDERVVDIQGEIPKVLKALEAVVGFLRKFLVDRGVLSLFEKSVKTSVAQDHEPEAWSEKQESLTQSFHTQIGNDYSLPVNQDSLYLDHEPQLDSQYQRSNLSVYGQDPAHSGLRSSGLGLGRSAGALVTQVTQTMQMPLSYAEDIVGIGGGNIAYIRRASGAVLTVQETIGAPDEITVEIKGTSSQVHMAHQIVQEFLTKPREPAPSSYGNMELRQSYSQLAGPNYSSSLPASSYGRYSGYGGYRL</sequence>
<organism evidence="5 6">
    <name type="scientific">Platanthera zijinensis</name>
    <dbReference type="NCBI Taxonomy" id="2320716"/>
    <lineage>
        <taxon>Eukaryota</taxon>
        <taxon>Viridiplantae</taxon>
        <taxon>Streptophyta</taxon>
        <taxon>Embryophyta</taxon>
        <taxon>Tracheophyta</taxon>
        <taxon>Spermatophyta</taxon>
        <taxon>Magnoliopsida</taxon>
        <taxon>Liliopsida</taxon>
        <taxon>Asparagales</taxon>
        <taxon>Orchidaceae</taxon>
        <taxon>Orchidoideae</taxon>
        <taxon>Orchideae</taxon>
        <taxon>Orchidinae</taxon>
        <taxon>Platanthera</taxon>
    </lineage>
</organism>
<feature type="region of interest" description="Disordered" evidence="3">
    <location>
        <begin position="21"/>
        <end position="52"/>
    </location>
</feature>
<dbReference type="Gene3D" id="3.30.1370.10">
    <property type="entry name" value="K Homology domain, type 1"/>
    <property type="match status" value="1"/>
</dbReference>
<reference evidence="5 6" key="1">
    <citation type="journal article" date="2022" name="Nat. Plants">
        <title>Genomes of leafy and leafless Platanthera orchids illuminate the evolution of mycoheterotrophy.</title>
        <authorList>
            <person name="Li M.H."/>
            <person name="Liu K.W."/>
            <person name="Li Z."/>
            <person name="Lu H.C."/>
            <person name="Ye Q.L."/>
            <person name="Zhang D."/>
            <person name="Wang J.Y."/>
            <person name="Li Y.F."/>
            <person name="Zhong Z.M."/>
            <person name="Liu X."/>
            <person name="Yu X."/>
            <person name="Liu D.K."/>
            <person name="Tu X.D."/>
            <person name="Liu B."/>
            <person name="Hao Y."/>
            <person name="Liao X.Y."/>
            <person name="Jiang Y.T."/>
            <person name="Sun W.H."/>
            <person name="Chen J."/>
            <person name="Chen Y.Q."/>
            <person name="Ai Y."/>
            <person name="Zhai J.W."/>
            <person name="Wu S.S."/>
            <person name="Zhou Z."/>
            <person name="Hsiao Y.Y."/>
            <person name="Wu W.L."/>
            <person name="Chen Y.Y."/>
            <person name="Lin Y.F."/>
            <person name="Hsu J.L."/>
            <person name="Li C.Y."/>
            <person name="Wang Z.W."/>
            <person name="Zhao X."/>
            <person name="Zhong W.Y."/>
            <person name="Ma X.K."/>
            <person name="Ma L."/>
            <person name="Huang J."/>
            <person name="Chen G.Z."/>
            <person name="Huang M.Z."/>
            <person name="Huang L."/>
            <person name="Peng D.H."/>
            <person name="Luo Y.B."/>
            <person name="Zou S.Q."/>
            <person name="Chen S.P."/>
            <person name="Lan S."/>
            <person name="Tsai W.C."/>
            <person name="Van de Peer Y."/>
            <person name="Liu Z.J."/>
        </authorList>
    </citation>
    <scope>NUCLEOTIDE SEQUENCE [LARGE SCALE GENOMIC DNA]</scope>
    <source>
        <strain evidence="5">Lor287</strain>
    </source>
</reference>
<proteinExistence type="predicted"/>
<dbReference type="SMART" id="SM00322">
    <property type="entry name" value="KH"/>
    <property type="match status" value="3"/>
</dbReference>
<feature type="domain" description="K Homology" evidence="4">
    <location>
        <begin position="166"/>
        <end position="241"/>
    </location>
</feature>